<dbReference type="EMBL" id="LXTW01000012">
    <property type="protein sequence ID" value="OBX85075.1"/>
    <property type="molecule type" value="Genomic_DNA"/>
</dbReference>
<dbReference type="SUPFAM" id="SSF88723">
    <property type="entry name" value="PIN domain-like"/>
    <property type="match status" value="1"/>
</dbReference>
<dbReference type="Gene3D" id="3.40.50.1010">
    <property type="entry name" value="5'-nuclease"/>
    <property type="match status" value="1"/>
</dbReference>
<evidence type="ECO:0000313" key="2">
    <source>
        <dbReference type="EMBL" id="OBX50261.1"/>
    </source>
</evidence>
<reference evidence="2 5" key="2">
    <citation type="submission" date="2016-06" db="EMBL/GenBank/DDBJ databases">
        <title>Draft genome of Moraxella nonliquefaciens CCUG 60284.</title>
        <authorList>
            <person name="Salva-Serra F."/>
            <person name="Engstrom-Jakobsson H."/>
            <person name="Thorell K."/>
            <person name="Gonzales-Siles L."/>
            <person name="Karlsson R."/>
            <person name="Boulund F."/>
            <person name="Engstrand L."/>
            <person name="Kristiansson E."/>
            <person name="Moore E."/>
        </authorList>
    </citation>
    <scope>NUCLEOTIDE SEQUENCE [LARGE SCALE GENOMIC DNA]</scope>
    <source>
        <strain evidence="2 5">CCUG 60284</strain>
    </source>
</reference>
<accession>A0A1B8PJA0</accession>
<evidence type="ECO:0000313" key="5">
    <source>
        <dbReference type="Proteomes" id="UP000092671"/>
    </source>
</evidence>
<gene>
    <name evidence="3" type="ORF">A7456_02720</name>
    <name evidence="2" type="ORF">A9Z60_09755</name>
</gene>
<reference evidence="3 4" key="1">
    <citation type="submission" date="2016-05" db="EMBL/GenBank/DDBJ databases">
        <title>Draft genome sequence of Moraxella nonliquefaciens CCUG 348T.</title>
        <authorList>
            <person name="Salva-Serra F."/>
            <person name="Engstrom-Jakobsson H."/>
            <person name="Thorell K."/>
            <person name="Gonzales-Siles L."/>
            <person name="Karlsson R."/>
            <person name="Boulund F."/>
            <person name="Engstrand L."/>
            <person name="Kristiansson E."/>
            <person name="Moore E."/>
        </authorList>
    </citation>
    <scope>NUCLEOTIDE SEQUENCE [LARGE SCALE GENOMIC DNA]</scope>
    <source>
        <strain evidence="3 4">CCUG 348</strain>
    </source>
</reference>
<dbReference type="CDD" id="cd18692">
    <property type="entry name" value="PIN_VapC-like"/>
    <property type="match status" value="1"/>
</dbReference>
<dbReference type="OrthoDB" id="9792015at2"/>
<evidence type="ECO:0000259" key="1">
    <source>
        <dbReference type="Pfam" id="PF01850"/>
    </source>
</evidence>
<dbReference type="InterPro" id="IPR002716">
    <property type="entry name" value="PIN_dom"/>
</dbReference>
<dbReference type="EMBL" id="LZDN01000019">
    <property type="protein sequence ID" value="OBX50261.1"/>
    <property type="molecule type" value="Genomic_DNA"/>
</dbReference>
<dbReference type="Proteomes" id="UP000092575">
    <property type="component" value="Unassembled WGS sequence"/>
</dbReference>
<organism evidence="2 5">
    <name type="scientific">Moraxella nonliquefaciens</name>
    <dbReference type="NCBI Taxonomy" id="478"/>
    <lineage>
        <taxon>Bacteria</taxon>
        <taxon>Pseudomonadati</taxon>
        <taxon>Pseudomonadota</taxon>
        <taxon>Gammaproteobacteria</taxon>
        <taxon>Moraxellales</taxon>
        <taxon>Moraxellaceae</taxon>
        <taxon>Moraxella</taxon>
    </lineage>
</organism>
<proteinExistence type="predicted"/>
<name>A0A1B8PJA0_MORNO</name>
<dbReference type="RefSeq" id="WP_062501586.1">
    <property type="nucleotide sequence ID" value="NZ_CP065728.1"/>
</dbReference>
<evidence type="ECO:0000313" key="3">
    <source>
        <dbReference type="EMBL" id="OBX85075.1"/>
    </source>
</evidence>
<dbReference type="Proteomes" id="UP000092671">
    <property type="component" value="Unassembled WGS sequence"/>
</dbReference>
<dbReference type="AlphaFoldDB" id="A0A1B8PJA0"/>
<protein>
    <recommendedName>
        <fullName evidence="1">PIN domain-containing protein</fullName>
    </recommendedName>
</protein>
<dbReference type="STRING" id="478.A7456_02720"/>
<feature type="domain" description="PIN" evidence="1">
    <location>
        <begin position="6"/>
        <end position="118"/>
    </location>
</feature>
<sequence>MNKSCFFDSNILIYAMSDDYPKNQIAQELLNTHHVVISTQVINEFCNVMIKKRYVDFDKLTYIISAFANDYDILTVDTKLAIHALNIKAKYHYSYWDSLMIACALQSNTPILYSEDMHHNHIIENKLTIINPFYKENP</sequence>
<comment type="caution">
    <text evidence="2">The sequence shown here is derived from an EMBL/GenBank/DDBJ whole genome shotgun (WGS) entry which is preliminary data.</text>
</comment>
<evidence type="ECO:0000313" key="4">
    <source>
        <dbReference type="Proteomes" id="UP000092575"/>
    </source>
</evidence>
<dbReference type="InterPro" id="IPR029060">
    <property type="entry name" value="PIN-like_dom_sf"/>
</dbReference>
<dbReference type="Pfam" id="PF01850">
    <property type="entry name" value="PIN"/>
    <property type="match status" value="1"/>
</dbReference>